<evidence type="ECO:0000313" key="6">
    <source>
        <dbReference type="Proteomes" id="UP000008366"/>
    </source>
</evidence>
<dbReference type="GO" id="GO:0043024">
    <property type="term" value="F:ribosomal small subunit binding"/>
    <property type="evidence" value="ECO:0007669"/>
    <property type="project" value="TreeGrafter"/>
</dbReference>
<dbReference type="Pfam" id="PF16321">
    <property type="entry name" value="Ribosom_S30AE_C"/>
    <property type="match status" value="1"/>
</dbReference>
<feature type="domain" description="Sigma 54 modulation/S30EA ribosomal protein C-terminal" evidence="4">
    <location>
        <begin position="154"/>
        <end position="204"/>
    </location>
</feature>
<dbReference type="InterPro" id="IPR036567">
    <property type="entry name" value="RHF-like"/>
</dbReference>
<protein>
    <recommendedName>
        <fullName evidence="3">Ribosome hibernation promoting factor</fullName>
        <shortName evidence="3">HPF</shortName>
    </recommendedName>
</protein>
<dbReference type="STRING" id="1184609.KILIM_060_00120"/>
<dbReference type="PANTHER" id="PTHR33231:SF1">
    <property type="entry name" value="30S RIBOSOMAL PROTEIN"/>
    <property type="match status" value="1"/>
</dbReference>
<comment type="similarity">
    <text evidence="3">Belongs to the HPF/YfiA ribosome-associated protein family. Long HPF subfamily.</text>
</comment>
<dbReference type="InterPro" id="IPR034694">
    <property type="entry name" value="HPF_long/plastid"/>
</dbReference>
<dbReference type="HAMAP" id="MF_00839">
    <property type="entry name" value="HPF"/>
    <property type="match status" value="1"/>
</dbReference>
<comment type="subcellular location">
    <subcellularLocation>
        <location evidence="3">Cytoplasm</location>
    </subcellularLocation>
</comment>
<dbReference type="FunFam" id="3.30.505.50:FF:000002">
    <property type="entry name" value="Ribosome hibernation promoting factor"/>
    <property type="match status" value="1"/>
</dbReference>
<keyword evidence="1 3" id="KW-0963">Cytoplasm</keyword>
<evidence type="ECO:0000259" key="4">
    <source>
        <dbReference type="Pfam" id="PF16321"/>
    </source>
</evidence>
<dbReference type="AlphaFoldDB" id="K6XEG5"/>
<dbReference type="InterPro" id="IPR050574">
    <property type="entry name" value="HPF/YfiA_ribosome-assoc"/>
</dbReference>
<dbReference type="EMBL" id="BAHD01000060">
    <property type="protein sequence ID" value="GAB97214.1"/>
    <property type="molecule type" value="Genomic_DNA"/>
</dbReference>
<sequence length="227" mass="25255">MELTVTGRHVQVSERFRRLCAEKLTKVEQYAPRTQRIEVVVSEETSRGAPKGSQRVEITCLAKGPVIRAEAYAEDKYTGLDLALAKLAERMRRVSDRRKVSRRRGGNDVSAATADLAVADLSGHAPAPVQEVDVDPAEHVDERLGSTGDCPVHVREKVHRSAPMTLDQALNSMELVGHDFFLYHDKETDRPSVVYRRRGWDYGVIHLDVVTAEQELAAAEAEEAKVS</sequence>
<dbReference type="SUPFAM" id="SSF69754">
    <property type="entry name" value="Ribosome binding protein Y (YfiA homologue)"/>
    <property type="match status" value="1"/>
</dbReference>
<proteinExistence type="inferred from homology"/>
<dbReference type="GO" id="GO:0022627">
    <property type="term" value="C:cytosolic small ribosomal subunit"/>
    <property type="evidence" value="ECO:0007669"/>
    <property type="project" value="TreeGrafter"/>
</dbReference>
<comment type="subunit">
    <text evidence="3">Interacts with 100S ribosomes.</text>
</comment>
<keyword evidence="6" id="KW-1185">Reference proteome</keyword>
<dbReference type="GO" id="GO:0045900">
    <property type="term" value="P:negative regulation of translational elongation"/>
    <property type="evidence" value="ECO:0007669"/>
    <property type="project" value="TreeGrafter"/>
</dbReference>
<dbReference type="Gene3D" id="3.30.160.100">
    <property type="entry name" value="Ribosome hibernation promotion factor-like"/>
    <property type="match status" value="1"/>
</dbReference>
<dbReference type="InterPro" id="IPR003489">
    <property type="entry name" value="RHF/RaiA"/>
</dbReference>
<keyword evidence="2 3" id="KW-0810">Translation regulation</keyword>
<evidence type="ECO:0000313" key="5">
    <source>
        <dbReference type="EMBL" id="GAB97214.1"/>
    </source>
</evidence>
<gene>
    <name evidence="3" type="primary">hpf</name>
    <name evidence="5" type="ORF">KILIM_060_00120</name>
</gene>
<evidence type="ECO:0000256" key="2">
    <source>
        <dbReference type="ARBA" id="ARBA00022845"/>
    </source>
</evidence>
<organism evidence="5 6">
    <name type="scientific">Kineosphaera limosa NBRC 100340</name>
    <dbReference type="NCBI Taxonomy" id="1184609"/>
    <lineage>
        <taxon>Bacteria</taxon>
        <taxon>Bacillati</taxon>
        <taxon>Actinomycetota</taxon>
        <taxon>Actinomycetes</taxon>
        <taxon>Micrococcales</taxon>
        <taxon>Dermatophilaceae</taxon>
        <taxon>Kineosphaera</taxon>
    </lineage>
</organism>
<dbReference type="Proteomes" id="UP000008366">
    <property type="component" value="Unassembled WGS sequence"/>
</dbReference>
<reference evidence="5 6" key="1">
    <citation type="submission" date="2012-08" db="EMBL/GenBank/DDBJ databases">
        <title>Whole genome shotgun sequence of Kineosphaera limosa NBRC 100340.</title>
        <authorList>
            <person name="Yoshida I."/>
            <person name="Isaki S."/>
            <person name="Hosoyama A."/>
            <person name="Tsuchikane K."/>
            <person name="Katsumata H."/>
            <person name="Ando Y."/>
            <person name="Ohji S."/>
            <person name="Hamada M."/>
            <person name="Tamura T."/>
            <person name="Yamazoe A."/>
            <person name="Yamazaki S."/>
            <person name="Fujita N."/>
        </authorList>
    </citation>
    <scope>NUCLEOTIDE SEQUENCE [LARGE SCALE GENOMIC DNA]</scope>
    <source>
        <strain evidence="5 6">NBRC 100340</strain>
    </source>
</reference>
<name>K6XEG5_9MICO</name>
<evidence type="ECO:0000256" key="1">
    <source>
        <dbReference type="ARBA" id="ARBA00022490"/>
    </source>
</evidence>
<dbReference type="OrthoDB" id="9794975at2"/>
<evidence type="ECO:0000256" key="3">
    <source>
        <dbReference type="HAMAP-Rule" id="MF_00839"/>
    </source>
</evidence>
<dbReference type="Pfam" id="PF02482">
    <property type="entry name" value="Ribosomal_S30AE"/>
    <property type="match status" value="1"/>
</dbReference>
<dbReference type="RefSeq" id="WP_006593746.1">
    <property type="nucleotide sequence ID" value="NZ_BAHD01000060.1"/>
</dbReference>
<dbReference type="Gene3D" id="3.30.505.50">
    <property type="entry name" value="Sigma 54 modulation/S30EA ribosomal protein, C-terminal domain"/>
    <property type="match status" value="1"/>
</dbReference>
<accession>K6XEG5</accession>
<dbReference type="InterPro" id="IPR038416">
    <property type="entry name" value="Ribosom_S30AE_C_sf"/>
</dbReference>
<comment type="caution">
    <text evidence="5">The sequence shown here is derived from an EMBL/GenBank/DDBJ whole genome shotgun (WGS) entry which is preliminary data.</text>
</comment>
<dbReference type="InterPro" id="IPR032528">
    <property type="entry name" value="Ribosom_S30AE_C"/>
</dbReference>
<comment type="function">
    <text evidence="3">Required for dimerization of active 70S ribosomes into 100S ribosomes in stationary phase; 100S ribosomes are translationally inactive and sometimes present during exponential growth.</text>
</comment>
<dbReference type="eggNOG" id="COG1544">
    <property type="taxonomic scope" value="Bacteria"/>
</dbReference>
<dbReference type="PANTHER" id="PTHR33231">
    <property type="entry name" value="30S RIBOSOMAL PROTEIN"/>
    <property type="match status" value="1"/>
</dbReference>
<dbReference type="NCBIfam" id="TIGR00741">
    <property type="entry name" value="yfiA"/>
    <property type="match status" value="1"/>
</dbReference>